<feature type="domain" description="Exonuclease VII large subunit C-terminal" evidence="6">
    <location>
        <begin position="138"/>
        <end position="339"/>
    </location>
</feature>
<evidence type="ECO:0000256" key="3">
    <source>
        <dbReference type="ARBA" id="ARBA00022801"/>
    </source>
</evidence>
<dbReference type="GO" id="GO:0003676">
    <property type="term" value="F:nucleic acid binding"/>
    <property type="evidence" value="ECO:0007669"/>
    <property type="project" value="InterPro"/>
</dbReference>
<evidence type="ECO:0000256" key="4">
    <source>
        <dbReference type="ARBA" id="ARBA00022839"/>
    </source>
</evidence>
<dbReference type="InterPro" id="IPR025824">
    <property type="entry name" value="OB-fold_nuc-bd_dom"/>
</dbReference>
<dbReference type="InterPro" id="IPR003753">
    <property type="entry name" value="Exonuc_VII_L"/>
</dbReference>
<keyword evidence="4 5" id="KW-0269">Exonuclease</keyword>
<dbReference type="CDD" id="cd04489">
    <property type="entry name" value="ExoVII_LU_OBF"/>
    <property type="match status" value="1"/>
</dbReference>
<dbReference type="GO" id="GO:0009318">
    <property type="term" value="C:exodeoxyribonuclease VII complex"/>
    <property type="evidence" value="ECO:0007669"/>
    <property type="project" value="UniProtKB-UniRule"/>
</dbReference>
<evidence type="ECO:0000256" key="2">
    <source>
        <dbReference type="ARBA" id="ARBA00022722"/>
    </source>
</evidence>
<dbReference type="PANTHER" id="PTHR30008">
    <property type="entry name" value="EXODEOXYRIBONUCLEASE 7 LARGE SUBUNIT"/>
    <property type="match status" value="1"/>
</dbReference>
<dbReference type="RefSeq" id="WP_146832273.1">
    <property type="nucleotide sequence ID" value="NZ_CP042476.1"/>
</dbReference>
<evidence type="ECO:0000259" key="6">
    <source>
        <dbReference type="Pfam" id="PF02601"/>
    </source>
</evidence>
<feature type="domain" description="OB-fold nucleic acid binding" evidence="7">
    <location>
        <begin position="8"/>
        <end position="113"/>
    </location>
</feature>
<protein>
    <recommendedName>
        <fullName evidence="5">Exodeoxyribonuclease 7 large subunit</fullName>
        <ecNumber evidence="5">3.1.11.6</ecNumber>
    </recommendedName>
</protein>
<gene>
    <name evidence="8" type="primary">xseA</name>
    <name evidence="8" type="ORF">FK178_06230</name>
</gene>
<dbReference type="Pfam" id="PF13742">
    <property type="entry name" value="tRNA_anti_2"/>
    <property type="match status" value="1"/>
</dbReference>
<dbReference type="GO" id="GO:0006308">
    <property type="term" value="P:DNA catabolic process"/>
    <property type="evidence" value="ECO:0007669"/>
    <property type="project" value="UniProtKB-UniRule"/>
</dbReference>
<reference evidence="8 9" key="1">
    <citation type="submission" date="2019-08" db="EMBL/GenBank/DDBJ databases">
        <title>Antarcticibacterium arcticum sp. nov., a bacterium isolated from marine sediment of the Canadian Beaufort Sea.</title>
        <authorList>
            <person name="Lee Y.M."/>
            <person name="Baek K."/>
            <person name="Lee D.-H."/>
            <person name="Shin S.C."/>
            <person name="Jin Y.K."/>
            <person name="Park Y."/>
        </authorList>
    </citation>
    <scope>NUCLEOTIDE SEQUENCE [LARGE SCALE GENOMIC DNA]</scope>
    <source>
        <strain evidence="8 9">PAMC 28998</strain>
    </source>
</reference>
<keyword evidence="1" id="KW-0963">Cytoplasm</keyword>
<evidence type="ECO:0000256" key="1">
    <source>
        <dbReference type="ARBA" id="ARBA00022490"/>
    </source>
</evidence>
<dbReference type="AlphaFoldDB" id="A0A5B8YJP2"/>
<evidence type="ECO:0000256" key="5">
    <source>
        <dbReference type="RuleBase" id="RU004355"/>
    </source>
</evidence>
<dbReference type="NCBIfam" id="TIGR00237">
    <property type="entry name" value="xseA"/>
    <property type="match status" value="1"/>
</dbReference>
<dbReference type="InterPro" id="IPR020579">
    <property type="entry name" value="Exonuc_VII_lsu_C"/>
</dbReference>
<comment type="catalytic activity">
    <reaction evidence="5">
        <text>Exonucleolytic cleavage in either 5'- to 3'- or 3'- to 5'-direction to yield nucleoside 5'-phosphates.</text>
        <dbReference type="EC" id="3.1.11.6"/>
    </reaction>
</comment>
<keyword evidence="3 5" id="KW-0378">Hydrolase</keyword>
<dbReference type="PANTHER" id="PTHR30008:SF0">
    <property type="entry name" value="EXODEOXYRIBONUCLEASE 7 LARGE SUBUNIT"/>
    <property type="match status" value="1"/>
</dbReference>
<dbReference type="Pfam" id="PF02601">
    <property type="entry name" value="Exonuc_VII_L"/>
    <property type="match status" value="1"/>
</dbReference>
<evidence type="ECO:0000259" key="7">
    <source>
        <dbReference type="Pfam" id="PF13742"/>
    </source>
</evidence>
<comment type="similarity">
    <text evidence="5">Belongs to the XseA family.</text>
</comment>
<name>A0A5B8YJP2_9FLAO</name>
<dbReference type="KEGG" id="anp:FK178_06230"/>
<dbReference type="OrthoDB" id="9802795at2"/>
<dbReference type="EMBL" id="CP042476">
    <property type="protein sequence ID" value="QED37338.1"/>
    <property type="molecule type" value="Genomic_DNA"/>
</dbReference>
<sequence>MQPRQIFPLSRLTAAIENVINSHCSRIVWVKAEIVRLNYYSHTGHCFPELVEKVDGKIIAEIRGNIWKANFEAINTKFKSVLNEDLGDDMSVVIQATVTYHPIYGLALNILDIDPEFTLGELARQKMETINKLRTENIFDSNKKTFLPPLPKTIALISVSSSKGYQDFMNVIENNPQDYQFHIVLFPAVLQGEKAVTTIMAALDRVFEYKDVFDAVVIVRGGGGEIGLSCYDNYDLARAIALFPLPILTGIGHSSNETVCEMVAYHSFITPTRIAGFLLEQYNTFAGLLKENIASISNQVEWLNNRENAELNELSTHFAMAVARNVKKAENDLKYLINAIEYNAVALLKSDKAELKNISTGIHYLDPQTILKRGFSITRLNGEVINGAAGVNPGDLLQTRLYDGIIKSRVETIEQEK</sequence>
<dbReference type="EC" id="3.1.11.6" evidence="5"/>
<evidence type="ECO:0000313" key="9">
    <source>
        <dbReference type="Proteomes" id="UP000321954"/>
    </source>
</evidence>
<dbReference type="GO" id="GO:0005737">
    <property type="term" value="C:cytoplasm"/>
    <property type="evidence" value="ECO:0007669"/>
    <property type="project" value="UniProtKB-SubCell"/>
</dbReference>
<comment type="subcellular location">
    <subcellularLocation>
        <location evidence="5">Cytoplasm</location>
    </subcellularLocation>
</comment>
<keyword evidence="2 5" id="KW-0540">Nuclease</keyword>
<organism evidence="8 9">
    <name type="scientific">Antarcticibacterium arcticum</name>
    <dbReference type="NCBI Taxonomy" id="2585771"/>
    <lineage>
        <taxon>Bacteria</taxon>
        <taxon>Pseudomonadati</taxon>
        <taxon>Bacteroidota</taxon>
        <taxon>Flavobacteriia</taxon>
        <taxon>Flavobacteriales</taxon>
        <taxon>Flavobacteriaceae</taxon>
        <taxon>Antarcticibacterium</taxon>
    </lineage>
</organism>
<dbReference type="GO" id="GO:0008855">
    <property type="term" value="F:exodeoxyribonuclease VII activity"/>
    <property type="evidence" value="ECO:0007669"/>
    <property type="project" value="UniProtKB-UniRule"/>
</dbReference>
<keyword evidence="9" id="KW-1185">Reference proteome</keyword>
<proteinExistence type="inferred from homology"/>
<accession>A0A5B8YJP2</accession>
<dbReference type="Proteomes" id="UP000321954">
    <property type="component" value="Chromosome"/>
</dbReference>
<evidence type="ECO:0000313" key="8">
    <source>
        <dbReference type="EMBL" id="QED37338.1"/>
    </source>
</evidence>